<evidence type="ECO:0000313" key="8">
    <source>
        <dbReference type="Proteomes" id="UP000285301"/>
    </source>
</evidence>
<feature type="transmembrane region" description="Helical" evidence="6">
    <location>
        <begin position="374"/>
        <end position="394"/>
    </location>
</feature>
<feature type="transmembrane region" description="Helical" evidence="6">
    <location>
        <begin position="489"/>
        <end position="508"/>
    </location>
</feature>
<dbReference type="SUPFAM" id="SSF103473">
    <property type="entry name" value="MFS general substrate transporter"/>
    <property type="match status" value="1"/>
</dbReference>
<sequence>MMVSFRENSIDNDLIYLFRGEHFWKYNLSSKSLYEERSIKDVWPDVITPISAISEIRTQTKPFTEYCEAIVIVKSSRVWVYECKEEYDDKQLLSSEGHLLNNTSTVEISALISMALTKNEREMVVYFCNEKESQNVNGEPLCYLEEGTRICQCFILDNFACEKCNASAIVRAVIPPHKTKFLISCGNRISLYESNSSHSLTLTDDYDIRKSVNLVKKMNGENCDELEETSSIETTKQYTIEHVFEEYVGEFGNYQKLLTLYLWIIIAPLSAILFVSSILILLIPPHWCKYQTPNVTEISINESSTDWHSYYIPRKSDGSSFESCFIQSREVISSNKSEGDILKCEDGWNYDHSLVIVSAASENDWVCDNQWKALLPHSVFAIGMTIGGVIIGILSDKIGRIPTIALGCFISAIASVLSTFTSQNYTLFVIARAVIGTVSPAILVPLVVVAEFIGSKHRFISILGFFMIMYTSMGALPWIAYAIGNWKTYNLITSCCLFLVPLLSIFTLESPRWLLAVGKITEERNILAKLERINGRKIPNSVLMNLKAPNTSQAPFKHIFKYKIFLRTFVLSSTIAAILYSITVFIPKDLDRVIMVVAFSARMGITALMNINAVYSSEIFPTIARSRLSSVRLCIGSLGTVFSPFLVNFEFFGPNTPLFLFGISLTICGFLMFPMPETLGKPLPETFEDAEKLNLKFSSPQQENNNGNGVFLENL</sequence>
<dbReference type="STRING" id="1965070.A0A3S3NU99"/>
<feature type="transmembrane region" description="Helical" evidence="6">
    <location>
        <begin position="260"/>
        <end position="283"/>
    </location>
</feature>
<evidence type="ECO:0000256" key="4">
    <source>
        <dbReference type="ARBA" id="ARBA00023136"/>
    </source>
</evidence>
<evidence type="ECO:0000256" key="2">
    <source>
        <dbReference type="ARBA" id="ARBA00022692"/>
    </source>
</evidence>
<dbReference type="OrthoDB" id="6884957at2759"/>
<dbReference type="InterPro" id="IPR036375">
    <property type="entry name" value="Hemopexin-like_dom_sf"/>
</dbReference>
<feature type="transmembrane region" description="Helical" evidence="6">
    <location>
        <begin position="564"/>
        <end position="586"/>
    </location>
</feature>
<keyword evidence="8" id="KW-1185">Reference proteome</keyword>
<keyword evidence="2 6" id="KW-0812">Transmembrane</keyword>
<dbReference type="Proteomes" id="UP000285301">
    <property type="component" value="Unassembled WGS sequence"/>
</dbReference>
<dbReference type="PROSITE" id="PS51642">
    <property type="entry name" value="HEMOPEXIN_2"/>
    <property type="match status" value="1"/>
</dbReference>
<dbReference type="InterPro" id="IPR036259">
    <property type="entry name" value="MFS_trans_sf"/>
</dbReference>
<feature type="non-terminal residue" evidence="7">
    <location>
        <position position="715"/>
    </location>
</feature>
<dbReference type="EMBL" id="NCKU01002585">
    <property type="protein sequence ID" value="RWS09275.1"/>
    <property type="molecule type" value="Genomic_DNA"/>
</dbReference>
<gene>
    <name evidence="7" type="ORF">B4U79_12855</name>
</gene>
<feature type="transmembrane region" description="Helical" evidence="6">
    <location>
        <begin position="462"/>
        <end position="483"/>
    </location>
</feature>
<name>A0A3S3NU99_9ACAR</name>
<keyword evidence="4 6" id="KW-0472">Membrane</keyword>
<dbReference type="GO" id="GO:0022857">
    <property type="term" value="F:transmembrane transporter activity"/>
    <property type="evidence" value="ECO:0007669"/>
    <property type="project" value="InterPro"/>
</dbReference>
<dbReference type="InterPro" id="IPR011701">
    <property type="entry name" value="MFS"/>
</dbReference>
<feature type="repeat" description="Hemopexin" evidence="5">
    <location>
        <begin position="1"/>
        <end position="46"/>
    </location>
</feature>
<feature type="transmembrane region" description="Helical" evidence="6">
    <location>
        <begin position="592"/>
        <end position="611"/>
    </location>
</feature>
<reference evidence="7 8" key="1">
    <citation type="journal article" date="2018" name="Gigascience">
        <title>Genomes of trombidid mites reveal novel predicted allergens and laterally-transferred genes associated with secondary metabolism.</title>
        <authorList>
            <person name="Dong X."/>
            <person name="Chaisiri K."/>
            <person name="Xia D."/>
            <person name="Armstrong S.D."/>
            <person name="Fang Y."/>
            <person name="Donnelly M.J."/>
            <person name="Kadowaki T."/>
            <person name="McGarry J.W."/>
            <person name="Darby A.C."/>
            <person name="Makepeace B.L."/>
        </authorList>
    </citation>
    <scope>NUCLEOTIDE SEQUENCE [LARGE SCALE GENOMIC DNA]</scope>
    <source>
        <strain evidence="7">UoL-WK</strain>
    </source>
</reference>
<protein>
    <submittedName>
        <fullName evidence="7">Organic cation/carnitine transporter-like protein</fullName>
    </submittedName>
</protein>
<dbReference type="GO" id="GO:0016020">
    <property type="term" value="C:membrane"/>
    <property type="evidence" value="ECO:0007669"/>
    <property type="project" value="UniProtKB-SubCell"/>
</dbReference>
<keyword evidence="3 6" id="KW-1133">Transmembrane helix</keyword>
<evidence type="ECO:0000256" key="6">
    <source>
        <dbReference type="SAM" id="Phobius"/>
    </source>
</evidence>
<accession>A0A3S3NU99</accession>
<dbReference type="AlphaFoldDB" id="A0A3S3NU99"/>
<feature type="transmembrane region" description="Helical" evidence="6">
    <location>
        <begin position="658"/>
        <end position="675"/>
    </location>
</feature>
<dbReference type="Gene3D" id="2.110.10.10">
    <property type="entry name" value="Hemopexin-like domain"/>
    <property type="match status" value="1"/>
</dbReference>
<dbReference type="InterPro" id="IPR018487">
    <property type="entry name" value="Hemopexin-like_repeat"/>
</dbReference>
<dbReference type="PANTHER" id="PTHR24064">
    <property type="entry name" value="SOLUTE CARRIER FAMILY 22 MEMBER"/>
    <property type="match status" value="1"/>
</dbReference>
<dbReference type="Gene3D" id="1.20.1250.20">
    <property type="entry name" value="MFS general substrate transporter like domains"/>
    <property type="match status" value="2"/>
</dbReference>
<dbReference type="Pfam" id="PF07690">
    <property type="entry name" value="MFS_1"/>
    <property type="match status" value="1"/>
</dbReference>
<dbReference type="SUPFAM" id="SSF50923">
    <property type="entry name" value="Hemopexin-like domain"/>
    <property type="match status" value="1"/>
</dbReference>
<comment type="caution">
    <text evidence="7">The sequence shown here is derived from an EMBL/GenBank/DDBJ whole genome shotgun (WGS) entry which is preliminary data.</text>
</comment>
<comment type="subcellular location">
    <subcellularLocation>
        <location evidence="1">Membrane</location>
        <topology evidence="1">Multi-pass membrane protein</topology>
    </subcellularLocation>
</comment>
<proteinExistence type="predicted"/>
<evidence type="ECO:0000313" key="7">
    <source>
        <dbReference type="EMBL" id="RWS09275.1"/>
    </source>
</evidence>
<feature type="transmembrane region" description="Helical" evidence="6">
    <location>
        <begin position="427"/>
        <end position="450"/>
    </location>
</feature>
<organism evidence="7 8">
    <name type="scientific">Dinothrombium tinctorium</name>
    <dbReference type="NCBI Taxonomy" id="1965070"/>
    <lineage>
        <taxon>Eukaryota</taxon>
        <taxon>Metazoa</taxon>
        <taxon>Ecdysozoa</taxon>
        <taxon>Arthropoda</taxon>
        <taxon>Chelicerata</taxon>
        <taxon>Arachnida</taxon>
        <taxon>Acari</taxon>
        <taxon>Acariformes</taxon>
        <taxon>Trombidiformes</taxon>
        <taxon>Prostigmata</taxon>
        <taxon>Anystina</taxon>
        <taxon>Parasitengona</taxon>
        <taxon>Trombidioidea</taxon>
        <taxon>Trombidiidae</taxon>
        <taxon>Dinothrombium</taxon>
    </lineage>
</organism>
<evidence type="ECO:0000256" key="5">
    <source>
        <dbReference type="PROSITE-ProRule" id="PRU01011"/>
    </source>
</evidence>
<evidence type="ECO:0000256" key="3">
    <source>
        <dbReference type="ARBA" id="ARBA00022989"/>
    </source>
</evidence>
<evidence type="ECO:0000256" key="1">
    <source>
        <dbReference type="ARBA" id="ARBA00004141"/>
    </source>
</evidence>
<feature type="transmembrane region" description="Helical" evidence="6">
    <location>
        <begin position="401"/>
        <end position="421"/>
    </location>
</feature>